<proteinExistence type="predicted"/>
<dbReference type="PANTHER" id="PTHR43409">
    <property type="entry name" value="ANAEROBIC MAGNESIUM-PROTOPORPHYRIN IX MONOMETHYL ESTER CYCLASE-RELATED"/>
    <property type="match status" value="1"/>
</dbReference>
<comment type="caution">
    <text evidence="7">The sequence shown here is derived from an EMBL/GenBank/DDBJ whole genome shotgun (WGS) entry which is preliminary data.</text>
</comment>
<dbReference type="InterPro" id="IPR007197">
    <property type="entry name" value="rSAM"/>
</dbReference>
<dbReference type="Gene3D" id="3.40.50.280">
    <property type="entry name" value="Cobalamin-binding domain"/>
    <property type="match status" value="1"/>
</dbReference>
<feature type="domain" description="B12-binding" evidence="6">
    <location>
        <begin position="1"/>
        <end position="126"/>
    </location>
</feature>
<dbReference type="GO" id="GO:0046872">
    <property type="term" value="F:metal ion binding"/>
    <property type="evidence" value="ECO:0007669"/>
    <property type="project" value="UniProtKB-KW"/>
</dbReference>
<feature type="non-terminal residue" evidence="7">
    <location>
        <position position="1"/>
    </location>
</feature>
<accession>X0X2B9</accession>
<keyword evidence="5" id="KW-0411">Iron-sulfur</keyword>
<evidence type="ECO:0000313" key="7">
    <source>
        <dbReference type="EMBL" id="GAG29557.1"/>
    </source>
</evidence>
<organism evidence="7">
    <name type="scientific">marine sediment metagenome</name>
    <dbReference type="NCBI Taxonomy" id="412755"/>
    <lineage>
        <taxon>unclassified sequences</taxon>
        <taxon>metagenomes</taxon>
        <taxon>ecological metagenomes</taxon>
    </lineage>
</organism>
<keyword evidence="2" id="KW-0949">S-adenosyl-L-methionine</keyword>
<dbReference type="InterPro" id="IPR023404">
    <property type="entry name" value="rSAM_horseshoe"/>
</dbReference>
<keyword evidence="3" id="KW-0479">Metal-binding</keyword>
<dbReference type="GO" id="GO:0051536">
    <property type="term" value="F:iron-sulfur cluster binding"/>
    <property type="evidence" value="ECO:0007669"/>
    <property type="project" value="UniProtKB-KW"/>
</dbReference>
<sequence>GTELEENLGLRYMASALERNGHQVEIVPFNSEHDILHVVEQVVAFAPQITGLSMVFTGRAREFCRLAQALREGGYCGHLIAGGHFASLNCKRLLQDFTAFDSVGLGEGEELICTLADHLDEISRIPGLCYRKSDGSVTINPSTGNPDNLDALPFPKRTTFHNYFDKPIASILSSRGCWRNCAFCSINAWYKRGGGKKFRLRSVENIVAEMKELYFHYGARIFNFQDDNFFLPDPMKALHRFEVLR</sequence>
<dbReference type="EMBL" id="BARS01047767">
    <property type="protein sequence ID" value="GAG29557.1"/>
    <property type="molecule type" value="Genomic_DNA"/>
</dbReference>
<dbReference type="GO" id="GO:0031419">
    <property type="term" value="F:cobalamin binding"/>
    <property type="evidence" value="ECO:0007669"/>
    <property type="project" value="InterPro"/>
</dbReference>
<dbReference type="InterPro" id="IPR006158">
    <property type="entry name" value="Cobalamin-bd"/>
</dbReference>
<dbReference type="Pfam" id="PF04055">
    <property type="entry name" value="Radical_SAM"/>
    <property type="match status" value="1"/>
</dbReference>
<dbReference type="Pfam" id="PF02310">
    <property type="entry name" value="B12-binding"/>
    <property type="match status" value="1"/>
</dbReference>
<dbReference type="GO" id="GO:0005829">
    <property type="term" value="C:cytosol"/>
    <property type="evidence" value="ECO:0007669"/>
    <property type="project" value="TreeGrafter"/>
</dbReference>
<dbReference type="InterPro" id="IPR036724">
    <property type="entry name" value="Cobalamin-bd_sf"/>
</dbReference>
<dbReference type="PANTHER" id="PTHR43409:SF7">
    <property type="entry name" value="BLL1977 PROTEIN"/>
    <property type="match status" value="1"/>
</dbReference>
<feature type="non-terminal residue" evidence="7">
    <location>
        <position position="245"/>
    </location>
</feature>
<name>X0X2B9_9ZZZZ</name>
<evidence type="ECO:0000256" key="1">
    <source>
        <dbReference type="ARBA" id="ARBA00001966"/>
    </source>
</evidence>
<dbReference type="PROSITE" id="PS51332">
    <property type="entry name" value="B12_BINDING"/>
    <property type="match status" value="1"/>
</dbReference>
<evidence type="ECO:0000259" key="6">
    <source>
        <dbReference type="PROSITE" id="PS51332"/>
    </source>
</evidence>
<dbReference type="SFLD" id="SFLDS00029">
    <property type="entry name" value="Radical_SAM"/>
    <property type="match status" value="1"/>
</dbReference>
<dbReference type="SUPFAM" id="SSF52242">
    <property type="entry name" value="Cobalamin (vitamin B12)-binding domain"/>
    <property type="match status" value="1"/>
</dbReference>
<dbReference type="InterPro" id="IPR058240">
    <property type="entry name" value="rSAM_sf"/>
</dbReference>
<evidence type="ECO:0000256" key="2">
    <source>
        <dbReference type="ARBA" id="ARBA00022691"/>
    </source>
</evidence>
<evidence type="ECO:0000256" key="5">
    <source>
        <dbReference type="ARBA" id="ARBA00023014"/>
    </source>
</evidence>
<dbReference type="Gene3D" id="3.80.30.20">
    <property type="entry name" value="tm_1862 like domain"/>
    <property type="match status" value="1"/>
</dbReference>
<comment type="cofactor">
    <cofactor evidence="1">
        <name>[4Fe-4S] cluster</name>
        <dbReference type="ChEBI" id="CHEBI:49883"/>
    </cofactor>
</comment>
<dbReference type="AlphaFoldDB" id="X0X2B9"/>
<evidence type="ECO:0000256" key="3">
    <source>
        <dbReference type="ARBA" id="ARBA00022723"/>
    </source>
</evidence>
<dbReference type="InterPro" id="IPR051198">
    <property type="entry name" value="BchE-like"/>
</dbReference>
<dbReference type="SFLD" id="SFLDG01082">
    <property type="entry name" value="B12-binding_domain_containing"/>
    <property type="match status" value="1"/>
</dbReference>
<evidence type="ECO:0000256" key="4">
    <source>
        <dbReference type="ARBA" id="ARBA00023004"/>
    </source>
</evidence>
<dbReference type="GO" id="GO:0003824">
    <property type="term" value="F:catalytic activity"/>
    <property type="evidence" value="ECO:0007669"/>
    <property type="project" value="InterPro"/>
</dbReference>
<dbReference type="SUPFAM" id="SSF102114">
    <property type="entry name" value="Radical SAM enzymes"/>
    <property type="match status" value="1"/>
</dbReference>
<keyword evidence="4" id="KW-0408">Iron</keyword>
<gene>
    <name evidence="7" type="ORF">S01H1_71702</name>
</gene>
<protein>
    <recommendedName>
        <fullName evidence="6">B12-binding domain-containing protein</fullName>
    </recommendedName>
</protein>
<reference evidence="7" key="1">
    <citation type="journal article" date="2014" name="Front. Microbiol.">
        <title>High frequency of phylogenetically diverse reductive dehalogenase-homologous genes in deep subseafloor sedimentary metagenomes.</title>
        <authorList>
            <person name="Kawai M."/>
            <person name="Futagami T."/>
            <person name="Toyoda A."/>
            <person name="Takaki Y."/>
            <person name="Nishi S."/>
            <person name="Hori S."/>
            <person name="Arai W."/>
            <person name="Tsubouchi T."/>
            <person name="Morono Y."/>
            <person name="Uchiyama I."/>
            <person name="Ito T."/>
            <person name="Fujiyama A."/>
            <person name="Inagaki F."/>
            <person name="Takami H."/>
        </authorList>
    </citation>
    <scope>NUCLEOTIDE SEQUENCE</scope>
    <source>
        <strain evidence="7">Expedition CK06-06</strain>
    </source>
</reference>